<comment type="caution">
    <text evidence="2">The sequence shown here is derived from an EMBL/GenBank/DDBJ whole genome shotgun (WGS) entry which is preliminary data.</text>
</comment>
<dbReference type="Gene3D" id="2.180.10.10">
    <property type="entry name" value="RHS repeat-associated core"/>
    <property type="match status" value="1"/>
</dbReference>
<evidence type="ECO:0000313" key="3">
    <source>
        <dbReference type="Proteomes" id="UP000235081"/>
    </source>
</evidence>
<dbReference type="AlphaFoldDB" id="A0A2N6L8P5"/>
<sequence length="203" mass="21922">MAGIAAYGWNGAWGYRHEAHTGGLQKVGVRWYDPATGRFLQKDSWLGTPRSPVSLNPYVFAFNSPVVMVDIGGYAAVGNDHPFGEITFRPPRSPEDMLAPPFSPEPPQEGDQGTPPPPQEDAPKDDKRPPRGKIEGEIDERGNGKITGTYELGGPWSIGGSVTLERGRVTDLELEVRNQGPRGGISTGTGSGGRAKLKFSYEF</sequence>
<protein>
    <recommendedName>
        <fullName evidence="4">RHS repeat-associated core domain-containing protein</fullName>
    </recommendedName>
</protein>
<dbReference type="NCBIfam" id="TIGR03696">
    <property type="entry name" value="Rhs_assc_core"/>
    <property type="match status" value="1"/>
</dbReference>
<dbReference type="Proteomes" id="UP000235081">
    <property type="component" value="Unassembled WGS sequence"/>
</dbReference>
<feature type="region of interest" description="Disordered" evidence="1">
    <location>
        <begin position="85"/>
        <end position="161"/>
    </location>
</feature>
<gene>
    <name evidence="2" type="ORF">CEN46_20795</name>
</gene>
<evidence type="ECO:0000256" key="1">
    <source>
        <dbReference type="SAM" id="MobiDB-lite"/>
    </source>
</evidence>
<feature type="region of interest" description="Disordered" evidence="1">
    <location>
        <begin position="175"/>
        <end position="203"/>
    </location>
</feature>
<dbReference type="EMBL" id="NMQE01000679">
    <property type="protein sequence ID" value="PMB18585.1"/>
    <property type="molecule type" value="Genomic_DNA"/>
</dbReference>
<name>A0A2N6L8P5_9CYAN</name>
<organism evidence="2 3">
    <name type="scientific">Fischerella thermalis CCMEE 5318</name>
    <dbReference type="NCBI Taxonomy" id="2019666"/>
    <lineage>
        <taxon>Bacteria</taxon>
        <taxon>Bacillati</taxon>
        <taxon>Cyanobacteriota</taxon>
        <taxon>Cyanophyceae</taxon>
        <taxon>Nostocales</taxon>
        <taxon>Hapalosiphonaceae</taxon>
        <taxon>Fischerella</taxon>
    </lineage>
</organism>
<dbReference type="InterPro" id="IPR022385">
    <property type="entry name" value="Rhs_assc_core"/>
</dbReference>
<evidence type="ECO:0000313" key="2">
    <source>
        <dbReference type="EMBL" id="PMB18585.1"/>
    </source>
</evidence>
<evidence type="ECO:0008006" key="4">
    <source>
        <dbReference type="Google" id="ProtNLM"/>
    </source>
</evidence>
<feature type="compositionally biased region" description="Basic and acidic residues" evidence="1">
    <location>
        <begin position="121"/>
        <end position="143"/>
    </location>
</feature>
<accession>A0A2N6L8P5</accession>
<reference evidence="2 3" key="1">
    <citation type="submission" date="2017-07" db="EMBL/GenBank/DDBJ databases">
        <title>Genomes of Fischerella (Mastigocladus) sp. strains.</title>
        <authorList>
            <person name="Miller S.R."/>
        </authorList>
    </citation>
    <scope>NUCLEOTIDE SEQUENCE [LARGE SCALE GENOMIC DNA]</scope>
    <source>
        <strain evidence="2 3">CCMEE 5318</strain>
    </source>
</reference>
<proteinExistence type="predicted"/>
<feature type="compositionally biased region" description="Gly residues" evidence="1">
    <location>
        <begin position="181"/>
        <end position="193"/>
    </location>
</feature>